<name>A0ACC0C8G1_CATRO</name>
<comment type="caution">
    <text evidence="1">The sequence shown here is derived from an EMBL/GenBank/DDBJ whole genome shotgun (WGS) entry which is preliminary data.</text>
</comment>
<proteinExistence type="predicted"/>
<gene>
    <name evidence="1" type="ORF">M9H77_02402</name>
</gene>
<organism evidence="1 2">
    <name type="scientific">Catharanthus roseus</name>
    <name type="common">Madagascar periwinkle</name>
    <name type="synonym">Vinca rosea</name>
    <dbReference type="NCBI Taxonomy" id="4058"/>
    <lineage>
        <taxon>Eukaryota</taxon>
        <taxon>Viridiplantae</taxon>
        <taxon>Streptophyta</taxon>
        <taxon>Embryophyta</taxon>
        <taxon>Tracheophyta</taxon>
        <taxon>Spermatophyta</taxon>
        <taxon>Magnoliopsida</taxon>
        <taxon>eudicotyledons</taxon>
        <taxon>Gunneridae</taxon>
        <taxon>Pentapetalae</taxon>
        <taxon>asterids</taxon>
        <taxon>lamiids</taxon>
        <taxon>Gentianales</taxon>
        <taxon>Apocynaceae</taxon>
        <taxon>Rauvolfioideae</taxon>
        <taxon>Vinceae</taxon>
        <taxon>Catharanthinae</taxon>
        <taxon>Catharanthus</taxon>
    </lineage>
</organism>
<evidence type="ECO:0000313" key="2">
    <source>
        <dbReference type="Proteomes" id="UP001060085"/>
    </source>
</evidence>
<reference evidence="2" key="1">
    <citation type="journal article" date="2023" name="Nat. Plants">
        <title>Single-cell RNA sequencing provides a high-resolution roadmap for understanding the multicellular compartmentation of specialized metabolism.</title>
        <authorList>
            <person name="Sun S."/>
            <person name="Shen X."/>
            <person name="Li Y."/>
            <person name="Li Y."/>
            <person name="Wang S."/>
            <person name="Li R."/>
            <person name="Zhang H."/>
            <person name="Shen G."/>
            <person name="Guo B."/>
            <person name="Wei J."/>
            <person name="Xu J."/>
            <person name="St-Pierre B."/>
            <person name="Chen S."/>
            <person name="Sun C."/>
        </authorList>
    </citation>
    <scope>NUCLEOTIDE SEQUENCE [LARGE SCALE GENOMIC DNA]</scope>
</reference>
<protein>
    <submittedName>
        <fullName evidence="1">Uncharacterized protein</fullName>
    </submittedName>
</protein>
<evidence type="ECO:0000313" key="1">
    <source>
        <dbReference type="EMBL" id="KAI5681175.1"/>
    </source>
</evidence>
<sequence>MNSYIWRGQRTKPKASGVHNVEAIFAMKSRLTAMMEEKIGNMTTGTSSKNNQIVIVYACARKGKERPKKDEKERPSPSKVKGKFHEVGTDLASILEPRLPVGNISKWSLNDED</sequence>
<accession>A0ACC0C8G1</accession>
<dbReference type="Proteomes" id="UP001060085">
    <property type="component" value="Linkage Group LG01"/>
</dbReference>
<keyword evidence="2" id="KW-1185">Reference proteome</keyword>
<dbReference type="EMBL" id="CM044701">
    <property type="protein sequence ID" value="KAI5681175.1"/>
    <property type="molecule type" value="Genomic_DNA"/>
</dbReference>